<dbReference type="Gene3D" id="3.30.565.10">
    <property type="entry name" value="Histidine kinase-like ATPase, C-terminal domain"/>
    <property type="match status" value="1"/>
</dbReference>
<evidence type="ECO:0000256" key="3">
    <source>
        <dbReference type="ARBA" id="ARBA00022553"/>
    </source>
</evidence>
<dbReference type="PRINTS" id="PR00344">
    <property type="entry name" value="BCTRLSENSOR"/>
</dbReference>
<dbReference type="SMART" id="SM00065">
    <property type="entry name" value="GAF"/>
    <property type="match status" value="2"/>
</dbReference>
<evidence type="ECO:0000259" key="6">
    <source>
        <dbReference type="PROSITE" id="PS50109"/>
    </source>
</evidence>
<dbReference type="Proteomes" id="UP001476950">
    <property type="component" value="Unassembled WGS sequence"/>
</dbReference>
<keyword evidence="3" id="KW-0597">Phosphoprotein</keyword>
<dbReference type="Pfam" id="PF02518">
    <property type="entry name" value="HATPase_c"/>
    <property type="match status" value="1"/>
</dbReference>
<accession>A0ABV0KHE9</accession>
<dbReference type="Gene3D" id="1.10.287.130">
    <property type="match status" value="1"/>
</dbReference>
<dbReference type="SMART" id="SM00388">
    <property type="entry name" value="HisKA"/>
    <property type="match status" value="1"/>
</dbReference>
<keyword evidence="5" id="KW-0902">Two-component regulatory system</keyword>
<dbReference type="InterPro" id="IPR003018">
    <property type="entry name" value="GAF"/>
</dbReference>
<evidence type="ECO:0000256" key="2">
    <source>
        <dbReference type="ARBA" id="ARBA00012438"/>
    </source>
</evidence>
<comment type="catalytic activity">
    <reaction evidence="1">
        <text>ATP + protein L-histidine = ADP + protein N-phospho-L-histidine.</text>
        <dbReference type="EC" id="2.7.13.3"/>
    </reaction>
</comment>
<dbReference type="SMART" id="SM00387">
    <property type="entry name" value="HATPase_c"/>
    <property type="match status" value="1"/>
</dbReference>
<dbReference type="PANTHER" id="PTHR43102">
    <property type="entry name" value="SLR1143 PROTEIN"/>
    <property type="match status" value="1"/>
</dbReference>
<dbReference type="SUPFAM" id="SSF55781">
    <property type="entry name" value="GAF domain-like"/>
    <property type="match status" value="2"/>
</dbReference>
<dbReference type="RefSeq" id="WP_190447335.1">
    <property type="nucleotide sequence ID" value="NZ_JAMPLM010000006.1"/>
</dbReference>
<feature type="domain" description="Histidine kinase" evidence="6">
    <location>
        <begin position="407"/>
        <end position="668"/>
    </location>
</feature>
<name>A0ABV0KHE9_9CYAN</name>
<dbReference type="InterPro" id="IPR029016">
    <property type="entry name" value="GAF-like_dom_sf"/>
</dbReference>
<dbReference type="PANTHER" id="PTHR43102:SF2">
    <property type="entry name" value="GAF DOMAIN-CONTAINING PROTEIN"/>
    <property type="match status" value="1"/>
</dbReference>
<dbReference type="PROSITE" id="PS50109">
    <property type="entry name" value="HIS_KIN"/>
    <property type="match status" value="1"/>
</dbReference>
<dbReference type="InterPro" id="IPR036890">
    <property type="entry name" value="HATPase_C_sf"/>
</dbReference>
<proteinExistence type="predicted"/>
<evidence type="ECO:0000256" key="4">
    <source>
        <dbReference type="ARBA" id="ARBA00022777"/>
    </source>
</evidence>
<evidence type="ECO:0000313" key="7">
    <source>
        <dbReference type="EMBL" id="MEP1058672.1"/>
    </source>
</evidence>
<gene>
    <name evidence="7" type="ORF">NDI38_09500</name>
</gene>
<evidence type="ECO:0000256" key="5">
    <source>
        <dbReference type="ARBA" id="ARBA00023012"/>
    </source>
</evidence>
<protein>
    <recommendedName>
        <fullName evidence="2">histidine kinase</fullName>
        <ecNumber evidence="2">2.7.13.3</ecNumber>
    </recommendedName>
</protein>
<dbReference type="EC" id="2.7.13.3" evidence="2"/>
<evidence type="ECO:0000313" key="8">
    <source>
        <dbReference type="Proteomes" id="UP001476950"/>
    </source>
</evidence>
<keyword evidence="4" id="KW-0808">Transferase</keyword>
<dbReference type="InterPro" id="IPR036097">
    <property type="entry name" value="HisK_dim/P_sf"/>
</dbReference>
<keyword evidence="8" id="KW-1185">Reference proteome</keyword>
<dbReference type="SUPFAM" id="SSF47384">
    <property type="entry name" value="Homodimeric domain of signal transducing histidine kinase"/>
    <property type="match status" value="1"/>
</dbReference>
<dbReference type="SUPFAM" id="SSF55874">
    <property type="entry name" value="ATPase domain of HSP90 chaperone/DNA topoisomerase II/histidine kinase"/>
    <property type="match status" value="1"/>
</dbReference>
<dbReference type="InterPro" id="IPR003661">
    <property type="entry name" value="HisK_dim/P_dom"/>
</dbReference>
<dbReference type="EMBL" id="JAMPLM010000006">
    <property type="protein sequence ID" value="MEP1058672.1"/>
    <property type="molecule type" value="Genomic_DNA"/>
</dbReference>
<keyword evidence="4" id="KW-0418">Kinase</keyword>
<dbReference type="InterPro" id="IPR005467">
    <property type="entry name" value="His_kinase_dom"/>
</dbReference>
<organism evidence="7 8">
    <name type="scientific">Stenomitos frigidus AS-A4</name>
    <dbReference type="NCBI Taxonomy" id="2933935"/>
    <lineage>
        <taxon>Bacteria</taxon>
        <taxon>Bacillati</taxon>
        <taxon>Cyanobacteriota</taxon>
        <taxon>Cyanophyceae</taxon>
        <taxon>Leptolyngbyales</taxon>
        <taxon>Leptolyngbyaceae</taxon>
        <taxon>Stenomitos</taxon>
    </lineage>
</organism>
<dbReference type="InterPro" id="IPR004358">
    <property type="entry name" value="Sig_transdc_His_kin-like_C"/>
</dbReference>
<comment type="caution">
    <text evidence="7">The sequence shown here is derived from an EMBL/GenBank/DDBJ whole genome shotgun (WGS) entry which is preliminary data.</text>
</comment>
<dbReference type="InterPro" id="IPR003594">
    <property type="entry name" value="HATPase_dom"/>
</dbReference>
<reference evidence="7 8" key="1">
    <citation type="submission" date="2022-04" db="EMBL/GenBank/DDBJ databases">
        <title>Positive selection, recombination, and allopatry shape intraspecific diversity of widespread and dominant cyanobacteria.</title>
        <authorList>
            <person name="Wei J."/>
            <person name="Shu W."/>
            <person name="Hu C."/>
        </authorList>
    </citation>
    <scope>NUCLEOTIDE SEQUENCE [LARGE SCALE GENOMIC DNA]</scope>
    <source>
        <strain evidence="7 8">AS-A4</strain>
    </source>
</reference>
<dbReference type="Pfam" id="PF01590">
    <property type="entry name" value="GAF"/>
    <property type="match status" value="2"/>
</dbReference>
<dbReference type="CDD" id="cd00082">
    <property type="entry name" value="HisKA"/>
    <property type="match status" value="1"/>
</dbReference>
<evidence type="ECO:0000256" key="1">
    <source>
        <dbReference type="ARBA" id="ARBA00000085"/>
    </source>
</evidence>
<sequence length="675" mass="74921">MAEPHDAIQTLQADAESARLNALYEYHVLDTLPTPSLDELTALAAEICQTPIALISLIDAERQWFKSRVGIAATETPRSVAFCAHAIQQTEVFVVKDALADQRFAHNPLVTQDPKIRFYAGMPLMTAEGFGLGTLCVIDYKPRNLSPKQLRGLETLSRQVMAQLELERHTTNLQNTKVEIQQLKQQFIEQDFFNQQELILLNLGNQLRNSLELNTILQTAVNEIRNLLKVDRCHFLWCMSDGDQLTSTITHEAKTPTLPSLLDDFSNQYGSFLTTTISNQALLKIDNVYANTQLTAEAQAELIRLGIISELVLPLKTNSGQLGAIVCSDGHGSRTWTDREVQLLQTVTEQLAVALDQAELLSRSRATALAAQTQAEYLVKALQKLQQTQAQLIQHEKMSSLGQLVAGVAHEINNPVNFISGNITYVASYVRDLMELLKLYQECYPTPESRIQAKADAIDLQFLTEDLPKLLASMEMGSDRIRQIVLSLRNFSRLDEADVKPVNIHEGIGNTLLILQSRIKATSKGRPIRIDREYGELPVVECYAGQINQVFMNILSNAIDAVDDCSDPIITIQTDVIHCPDFDASNEEQVACTPQVAIRIRDNGSGISDNVKQKLFDPFFTTKPVGKGTGLGLSISYQIVVEKHGGSLSCSSVLEQGTEFLLQIPIQLPTMPSRI</sequence>
<dbReference type="Gene3D" id="3.30.450.40">
    <property type="match status" value="2"/>
</dbReference>